<proteinExistence type="predicted"/>
<dbReference type="InterPro" id="IPR027939">
    <property type="entry name" value="NMT1/THI5"/>
</dbReference>
<comment type="caution">
    <text evidence="2">The sequence shown here is derived from an EMBL/GenBank/DDBJ whole genome shotgun (WGS) entry which is preliminary data.</text>
</comment>
<dbReference type="Proteomes" id="UP000727857">
    <property type="component" value="Unassembled WGS sequence"/>
</dbReference>
<dbReference type="SUPFAM" id="SSF53850">
    <property type="entry name" value="Periplasmic binding protein-like II"/>
    <property type="match status" value="1"/>
</dbReference>
<dbReference type="PANTHER" id="PTHR31528">
    <property type="entry name" value="4-AMINO-5-HYDROXYMETHYL-2-METHYLPYRIMIDINE PHOSPHATE SYNTHASE THI11-RELATED"/>
    <property type="match status" value="1"/>
</dbReference>
<evidence type="ECO:0000259" key="1">
    <source>
        <dbReference type="Pfam" id="PF09084"/>
    </source>
</evidence>
<reference evidence="2" key="2">
    <citation type="journal article" date="2021" name="PeerJ">
        <title>Extensive microbial diversity within the chicken gut microbiome revealed by metagenomics and culture.</title>
        <authorList>
            <person name="Gilroy R."/>
            <person name="Ravi A."/>
            <person name="Getino M."/>
            <person name="Pursley I."/>
            <person name="Horton D.L."/>
            <person name="Alikhan N.F."/>
            <person name="Baker D."/>
            <person name="Gharbi K."/>
            <person name="Hall N."/>
            <person name="Watson M."/>
            <person name="Adriaenssens E.M."/>
            <person name="Foster-Nyarko E."/>
            <person name="Jarju S."/>
            <person name="Secka A."/>
            <person name="Antonio M."/>
            <person name="Oren A."/>
            <person name="Chaudhuri R.R."/>
            <person name="La Ragione R."/>
            <person name="Hildebrand F."/>
            <person name="Pallen M.J."/>
        </authorList>
    </citation>
    <scope>NUCLEOTIDE SEQUENCE</scope>
    <source>
        <strain evidence="2">517</strain>
    </source>
</reference>
<dbReference type="Gene3D" id="3.40.190.10">
    <property type="entry name" value="Periplasmic binding protein-like II"/>
    <property type="match status" value="2"/>
</dbReference>
<feature type="domain" description="SsuA/THI5-like" evidence="1">
    <location>
        <begin position="3"/>
        <end position="174"/>
    </location>
</feature>
<dbReference type="AlphaFoldDB" id="A0A940DJB7"/>
<organism evidence="2 3">
    <name type="scientific">Candidatus Stercoripulliclostridium pullicola</name>
    <dbReference type="NCBI Taxonomy" id="2840953"/>
    <lineage>
        <taxon>Bacteria</taxon>
        <taxon>Bacillati</taxon>
        <taxon>Bacillota</taxon>
        <taxon>Clostridia</taxon>
        <taxon>Eubacteriales</taxon>
        <taxon>Candidatus Stercoripulliclostridium</taxon>
    </lineage>
</organism>
<dbReference type="EMBL" id="JADINF010000160">
    <property type="protein sequence ID" value="MBO8424628.1"/>
    <property type="molecule type" value="Genomic_DNA"/>
</dbReference>
<dbReference type="GO" id="GO:0009228">
    <property type="term" value="P:thiamine biosynthetic process"/>
    <property type="evidence" value="ECO:0007669"/>
    <property type="project" value="InterPro"/>
</dbReference>
<accession>A0A940DJB7</accession>
<dbReference type="PANTHER" id="PTHR31528:SF3">
    <property type="entry name" value="THIAMINE BIOSYNTHESIS PROTEIN HI_0357-RELATED"/>
    <property type="match status" value="1"/>
</dbReference>
<gene>
    <name evidence="2" type="ORF">IAB16_06370</name>
</gene>
<reference evidence="2" key="1">
    <citation type="submission" date="2020-10" db="EMBL/GenBank/DDBJ databases">
        <authorList>
            <person name="Gilroy R."/>
        </authorList>
    </citation>
    <scope>NUCLEOTIDE SEQUENCE</scope>
    <source>
        <strain evidence="2">517</strain>
    </source>
</reference>
<name>A0A940DJB7_9FIRM</name>
<evidence type="ECO:0000313" key="2">
    <source>
        <dbReference type="EMBL" id="MBO8424628.1"/>
    </source>
</evidence>
<protein>
    <submittedName>
        <fullName evidence="2">ABC transporter substrate-binding protein</fullName>
    </submittedName>
</protein>
<dbReference type="InterPro" id="IPR015168">
    <property type="entry name" value="SsuA/THI5"/>
</dbReference>
<dbReference type="Pfam" id="PF09084">
    <property type="entry name" value="NMT1"/>
    <property type="match status" value="1"/>
</dbReference>
<sequence>MGQFGIDFQEQMIYNEQSSVNVTAVAAVMQHNTSGILVKGNVSSLSELNGKKYATWGLQGEEAIVRYFLQEGGADISTVEFVPNTVENIVAEFTNPAGVDCLWSYLGWDVTKLNTEGIANTFFRMSDYIDALDYYTPVIIANNDYLKDYEEYARKFIKATARGYEYAIANPRAAADILMEENPELAVDSELIYASMEVLKGEYKADASQWGYIDQTRWDTFFDLMWELRTEGMTGPVTDGYGFTNAFLPA</sequence>
<evidence type="ECO:0000313" key="3">
    <source>
        <dbReference type="Proteomes" id="UP000727857"/>
    </source>
</evidence>